<keyword evidence="7" id="KW-1185">Reference proteome</keyword>
<dbReference type="GO" id="GO:0007041">
    <property type="term" value="P:lysosomal transport"/>
    <property type="evidence" value="ECO:0007669"/>
    <property type="project" value="TreeGrafter"/>
</dbReference>
<keyword evidence="4" id="KW-0333">Golgi apparatus</keyword>
<keyword evidence="3 4" id="KW-0813">Transport</keyword>
<dbReference type="GO" id="GO:0032456">
    <property type="term" value="P:endocytic recycling"/>
    <property type="evidence" value="ECO:0007669"/>
    <property type="project" value="TreeGrafter"/>
</dbReference>
<dbReference type="PANTHER" id="PTHR15954:SF4">
    <property type="entry name" value="VACUOLAR PROTEIN SORTING-ASSOCIATED PROTEIN 51 HOMOLOG"/>
    <property type="match status" value="1"/>
</dbReference>
<gene>
    <name evidence="6" type="primary">Vps51</name>
    <name evidence="6" type="ORF">NPIL_144431</name>
</gene>
<comment type="subunit">
    <text evidence="4">Component of the Golgi-associated retrograde protein (GARP) complex.</text>
</comment>
<dbReference type="PANTHER" id="PTHR15954">
    <property type="entry name" value="VACUOLAR PROTEIN SORTING-ASSOCIATED PROTEIN 51 HOMOLOG"/>
    <property type="match status" value="1"/>
</dbReference>
<dbReference type="Proteomes" id="UP000887013">
    <property type="component" value="Unassembled WGS sequence"/>
</dbReference>
<evidence type="ECO:0000313" key="7">
    <source>
        <dbReference type="Proteomes" id="UP000887013"/>
    </source>
</evidence>
<dbReference type="InterPro" id="IPR014812">
    <property type="entry name" value="Vps51"/>
</dbReference>
<keyword evidence="4" id="KW-0653">Protein transport</keyword>
<dbReference type="GO" id="GO:1990745">
    <property type="term" value="C:EARP complex"/>
    <property type="evidence" value="ECO:0007669"/>
    <property type="project" value="TreeGrafter"/>
</dbReference>
<comment type="caution">
    <text evidence="6">The sequence shown here is derived from an EMBL/GenBank/DDBJ whole genome shotgun (WGS) entry which is preliminary data.</text>
</comment>
<evidence type="ECO:0000313" key="6">
    <source>
        <dbReference type="EMBL" id="GFT52495.1"/>
    </source>
</evidence>
<dbReference type="OrthoDB" id="6421425at2759"/>
<evidence type="ECO:0000256" key="2">
    <source>
        <dbReference type="ARBA" id="ARBA00016122"/>
    </source>
</evidence>
<proteinExistence type="inferred from homology"/>
<dbReference type="GO" id="GO:0007030">
    <property type="term" value="P:Golgi organization"/>
    <property type="evidence" value="ECO:0007669"/>
    <property type="project" value="UniProtKB-UniRule"/>
</dbReference>
<reference evidence="6" key="1">
    <citation type="submission" date="2020-08" db="EMBL/GenBank/DDBJ databases">
        <title>Multicomponent nature underlies the extraordinary mechanical properties of spider dragline silk.</title>
        <authorList>
            <person name="Kono N."/>
            <person name="Nakamura H."/>
            <person name="Mori M."/>
            <person name="Yoshida Y."/>
            <person name="Ohtoshi R."/>
            <person name="Malay A.D."/>
            <person name="Moran D.A.P."/>
            <person name="Tomita M."/>
            <person name="Numata K."/>
            <person name="Arakawa K."/>
        </authorList>
    </citation>
    <scope>NUCLEOTIDE SEQUENCE</scope>
</reference>
<name>A0A8X6TW17_NEPPI</name>
<organism evidence="6 7">
    <name type="scientific">Nephila pilipes</name>
    <name type="common">Giant wood spider</name>
    <name type="synonym">Nephila maculata</name>
    <dbReference type="NCBI Taxonomy" id="299642"/>
    <lineage>
        <taxon>Eukaryota</taxon>
        <taxon>Metazoa</taxon>
        <taxon>Ecdysozoa</taxon>
        <taxon>Arthropoda</taxon>
        <taxon>Chelicerata</taxon>
        <taxon>Arachnida</taxon>
        <taxon>Araneae</taxon>
        <taxon>Araneomorphae</taxon>
        <taxon>Entelegynae</taxon>
        <taxon>Araneoidea</taxon>
        <taxon>Nephilidae</taxon>
        <taxon>Nephila</taxon>
    </lineage>
</organism>
<accession>A0A8X6TW17</accession>
<feature type="domain" description="Exocyst complex component EXOC2/Sec5 N-terminal" evidence="5">
    <location>
        <begin position="4"/>
        <end position="150"/>
    </location>
</feature>
<dbReference type="InterPro" id="IPR039481">
    <property type="entry name" value="EXOC2/Sec5_N_dom"/>
</dbReference>
<dbReference type="EMBL" id="BMAW01017181">
    <property type="protein sequence ID" value="GFT52495.1"/>
    <property type="molecule type" value="Genomic_DNA"/>
</dbReference>
<dbReference type="GO" id="GO:0000938">
    <property type="term" value="C:GARP complex"/>
    <property type="evidence" value="ECO:0007669"/>
    <property type="project" value="UniProtKB-UniRule"/>
</dbReference>
<comment type="similarity">
    <text evidence="1 4">Belongs to the VPS51 family.</text>
</comment>
<protein>
    <recommendedName>
        <fullName evidence="2 4">Vacuolar protein sorting-associated protein 51 homolog</fullName>
    </recommendedName>
</protein>
<keyword evidence="4" id="KW-0445">Lipid transport</keyword>
<comment type="subcellular location">
    <subcellularLocation>
        <location evidence="4">Golgi apparatus</location>
        <location evidence="4">trans-Golgi network</location>
    </subcellularLocation>
</comment>
<dbReference type="GO" id="GO:0042147">
    <property type="term" value="P:retrograde transport, endosome to Golgi"/>
    <property type="evidence" value="ECO:0007669"/>
    <property type="project" value="UniProtKB-UniRule"/>
</dbReference>
<comment type="function">
    <text evidence="4">Acts as component of the GARP complex that is involved in retrograde transport from early and late endosomes to the trans-Golgi network (TGN).</text>
</comment>
<evidence type="ECO:0000259" key="5">
    <source>
        <dbReference type="Pfam" id="PF15469"/>
    </source>
</evidence>
<dbReference type="GO" id="GO:0016020">
    <property type="term" value="C:membrane"/>
    <property type="evidence" value="ECO:0007669"/>
    <property type="project" value="TreeGrafter"/>
</dbReference>
<evidence type="ECO:0000256" key="1">
    <source>
        <dbReference type="ARBA" id="ARBA00006080"/>
    </source>
</evidence>
<dbReference type="GO" id="GO:0005829">
    <property type="term" value="C:cytosol"/>
    <property type="evidence" value="ECO:0007669"/>
    <property type="project" value="GOC"/>
</dbReference>
<evidence type="ECO:0000256" key="3">
    <source>
        <dbReference type="ARBA" id="ARBA00022448"/>
    </source>
</evidence>
<dbReference type="AlphaFoldDB" id="A0A8X6TW17"/>
<evidence type="ECO:0000256" key="4">
    <source>
        <dbReference type="RuleBase" id="RU368010"/>
    </source>
</evidence>
<dbReference type="GO" id="GO:0048193">
    <property type="term" value="P:Golgi vesicle transport"/>
    <property type="evidence" value="ECO:0007669"/>
    <property type="project" value="TreeGrafter"/>
</dbReference>
<dbReference type="GO" id="GO:0006869">
    <property type="term" value="P:lipid transport"/>
    <property type="evidence" value="ECO:0007669"/>
    <property type="project" value="UniProtKB-UniRule"/>
</dbReference>
<dbReference type="GO" id="GO:0015031">
    <property type="term" value="P:protein transport"/>
    <property type="evidence" value="ECO:0007669"/>
    <property type="project" value="UniProtKB-UniRule"/>
</dbReference>
<sequence>MSCVKNTSSQILKNLQPAKDKRSKLIKSKESVDKFTSIINLVPKLKEYVEDGNFLTAAQHYLRNKYLLEQYQHSQSFKGIMEESKDIIWYIQGKLKNRLDCLLYNSEEISATLNLILELGEVKEDFLHEFLLISKDNLNQILLKIKDNYLIENDDIEASVDYKIFGCSDLSCKYLDILSKTINIVRRVFLREEVSFCGSSVLTNFVTTILARLFTRLVLIIWKYF</sequence>
<dbReference type="Pfam" id="PF15469">
    <property type="entry name" value="Sec5"/>
    <property type="match status" value="1"/>
</dbReference>